<dbReference type="Proteomes" id="UP000031668">
    <property type="component" value="Unassembled WGS sequence"/>
</dbReference>
<name>A0A0C2J199_THEKT</name>
<accession>A0A0C2J199</accession>
<dbReference type="InterPro" id="IPR050310">
    <property type="entry name" value="VPS10-sortilin"/>
</dbReference>
<organism evidence="1 2">
    <name type="scientific">Thelohanellus kitauei</name>
    <name type="common">Myxosporean</name>
    <dbReference type="NCBI Taxonomy" id="669202"/>
    <lineage>
        <taxon>Eukaryota</taxon>
        <taxon>Metazoa</taxon>
        <taxon>Cnidaria</taxon>
        <taxon>Myxozoa</taxon>
        <taxon>Myxosporea</taxon>
        <taxon>Bivalvulida</taxon>
        <taxon>Platysporina</taxon>
        <taxon>Myxobolidae</taxon>
        <taxon>Thelohanellus</taxon>
    </lineage>
</organism>
<protein>
    <recommendedName>
        <fullName evidence="3">Vacuolar protein sorting/targeting protein 10</fullName>
    </recommendedName>
</protein>
<sequence length="246" mass="28740">MIKSKFRINDYSDIHGTYYIVARDVNHESCLFMSYDKTQYFVTVVCGFMNKFVLTNTLQIHPMLPDVILLNIHKNKRDFNTYLSKNNGKTFDNIKYEDKNTGCNKGLCNARLNFNDIHFFHDAFPREWIIKLTSFDDRFQHIVTFDGGETWKVVPYAVRHIKFLNGGGIIVGIDRTNNKIIYSFDEGKIYYHMPIFQKDDIIFSSLIIGTAENERLIIYGRNSNNTVLKITCVDFTKLLSTCIFIF</sequence>
<dbReference type="PANTHER" id="PTHR12106">
    <property type="entry name" value="SORTILIN RELATED"/>
    <property type="match status" value="1"/>
</dbReference>
<evidence type="ECO:0000313" key="1">
    <source>
        <dbReference type="EMBL" id="KII71559.1"/>
    </source>
</evidence>
<dbReference type="GO" id="GO:0005794">
    <property type="term" value="C:Golgi apparatus"/>
    <property type="evidence" value="ECO:0007669"/>
    <property type="project" value="TreeGrafter"/>
</dbReference>
<reference evidence="1 2" key="1">
    <citation type="journal article" date="2014" name="Genome Biol. Evol.">
        <title>The genome of the myxosporean Thelohanellus kitauei shows adaptations to nutrient acquisition within its fish host.</title>
        <authorList>
            <person name="Yang Y."/>
            <person name="Xiong J."/>
            <person name="Zhou Z."/>
            <person name="Huo F."/>
            <person name="Miao W."/>
            <person name="Ran C."/>
            <person name="Liu Y."/>
            <person name="Zhang J."/>
            <person name="Feng J."/>
            <person name="Wang M."/>
            <person name="Wang M."/>
            <person name="Wang L."/>
            <person name="Yao B."/>
        </authorList>
    </citation>
    <scope>NUCLEOTIDE SEQUENCE [LARGE SCALE GENOMIC DNA]</scope>
    <source>
        <strain evidence="1">Wuqing</strain>
    </source>
</reference>
<gene>
    <name evidence="1" type="ORF">RF11_00801</name>
</gene>
<dbReference type="SUPFAM" id="SSF110296">
    <property type="entry name" value="Oligoxyloglucan reducing end-specific cellobiohydrolase"/>
    <property type="match status" value="1"/>
</dbReference>
<dbReference type="GO" id="GO:0006892">
    <property type="term" value="P:post-Golgi vesicle-mediated transport"/>
    <property type="evidence" value="ECO:0007669"/>
    <property type="project" value="TreeGrafter"/>
</dbReference>
<dbReference type="AlphaFoldDB" id="A0A0C2J199"/>
<dbReference type="PANTHER" id="PTHR12106:SF27">
    <property type="entry name" value="SORTILIN-RELATED RECEPTOR"/>
    <property type="match status" value="1"/>
</dbReference>
<dbReference type="OrthoDB" id="443634at2759"/>
<dbReference type="EMBL" id="JWZT01001719">
    <property type="protein sequence ID" value="KII71559.1"/>
    <property type="molecule type" value="Genomic_DNA"/>
</dbReference>
<keyword evidence="2" id="KW-1185">Reference proteome</keyword>
<evidence type="ECO:0008006" key="3">
    <source>
        <dbReference type="Google" id="ProtNLM"/>
    </source>
</evidence>
<evidence type="ECO:0000313" key="2">
    <source>
        <dbReference type="Proteomes" id="UP000031668"/>
    </source>
</evidence>
<comment type="caution">
    <text evidence="1">The sequence shown here is derived from an EMBL/GenBank/DDBJ whole genome shotgun (WGS) entry which is preliminary data.</text>
</comment>
<dbReference type="GO" id="GO:0016020">
    <property type="term" value="C:membrane"/>
    <property type="evidence" value="ECO:0007669"/>
    <property type="project" value="TreeGrafter"/>
</dbReference>
<proteinExistence type="predicted"/>